<reference evidence="2 3" key="1">
    <citation type="journal article" date="2019" name="Microorganisms">
        <title>Systematic Affiliation and Genome Analysis of Subtercola vilae DB165(T) with Particular Emphasis on Cold Adaptation of an Isolate from a High-Altitude Cold Volcano Lake.</title>
        <authorList>
            <person name="Villalobos A.S."/>
            <person name="Wiese J."/>
            <person name="Imhoff J.F."/>
            <person name="Dorador C."/>
            <person name="Keller A."/>
            <person name="Hentschel U."/>
        </authorList>
    </citation>
    <scope>NUCLEOTIDE SEQUENCE [LARGE SCALE GENOMIC DNA]</scope>
    <source>
        <strain evidence="2 3">DB165</strain>
    </source>
</reference>
<keyword evidence="3" id="KW-1185">Reference proteome</keyword>
<dbReference type="RefSeq" id="WP_136643327.1">
    <property type="nucleotide sequence ID" value="NZ_QYRT01000042.1"/>
</dbReference>
<feature type="transmembrane region" description="Helical" evidence="1">
    <location>
        <begin position="117"/>
        <end position="135"/>
    </location>
</feature>
<feature type="transmembrane region" description="Helical" evidence="1">
    <location>
        <begin position="147"/>
        <end position="168"/>
    </location>
</feature>
<feature type="transmembrane region" description="Helical" evidence="1">
    <location>
        <begin position="47"/>
        <end position="65"/>
    </location>
</feature>
<keyword evidence="1" id="KW-0812">Transmembrane</keyword>
<feature type="transmembrane region" description="Helical" evidence="1">
    <location>
        <begin position="286"/>
        <end position="310"/>
    </location>
</feature>
<feature type="transmembrane region" description="Helical" evidence="1">
    <location>
        <begin position="189"/>
        <end position="206"/>
    </location>
</feature>
<keyword evidence="1" id="KW-0472">Membrane</keyword>
<feature type="transmembrane region" description="Helical" evidence="1">
    <location>
        <begin position="349"/>
        <end position="369"/>
    </location>
</feature>
<evidence type="ECO:0000313" key="3">
    <source>
        <dbReference type="Proteomes" id="UP000306192"/>
    </source>
</evidence>
<gene>
    <name evidence="2" type="ORF">D4765_16065</name>
</gene>
<accession>A0A4T2BLA3</accession>
<feature type="transmembrane region" description="Helical" evidence="1">
    <location>
        <begin position="77"/>
        <end position="105"/>
    </location>
</feature>
<keyword evidence="1" id="KW-1133">Transmembrane helix</keyword>
<dbReference type="EMBL" id="QYRT01000042">
    <property type="protein sequence ID" value="TIH32137.1"/>
    <property type="molecule type" value="Genomic_DNA"/>
</dbReference>
<protein>
    <submittedName>
        <fullName evidence="2">Uncharacterized protein</fullName>
    </submittedName>
</protein>
<feature type="transmembrane region" description="Helical" evidence="1">
    <location>
        <begin position="218"/>
        <end position="237"/>
    </location>
</feature>
<organism evidence="2 3">
    <name type="scientific">Subtercola vilae</name>
    <dbReference type="NCBI Taxonomy" id="2056433"/>
    <lineage>
        <taxon>Bacteria</taxon>
        <taxon>Bacillati</taxon>
        <taxon>Actinomycetota</taxon>
        <taxon>Actinomycetes</taxon>
        <taxon>Micrococcales</taxon>
        <taxon>Microbacteriaceae</taxon>
        <taxon>Subtercola</taxon>
    </lineage>
</organism>
<sequence>MPDLASRDASPHGLRDLTGDAETWLRSEGLPFFVQPRNRASFLVPRISPFLVFVLFLDVGRWMLGHSNLVIVDDSPFVVALVLLTALTLFTLFVAVPAAAFALTARLLRRHPRPMRLAGWLVLCYYLLVDPWVGADAAEGLPLAGTLVSAAVATGALAVTWLGVGALVSWAIRAAVRRLRALGQMTTRALPLLMLVVVLAVFNRTLWEVTNAMPAARLAGVVLFFVLLGLLFIVPVTQSEMRGLDERIGTEERATLIRSTRLSALLPYIAEPGPPLGRTERLNITLVLVLAQGFQVAIVASVVCVFLTVLGELALSPQVLEAWLGVPASQIELLGLSFTLNIAVLKTAVFLSCVTSLNFIVSAASGAAYKSAFYDPLFIGAHTALAVRSAYLALQASSRPDTPGECDKLQV</sequence>
<dbReference type="OrthoDB" id="5125480at2"/>
<dbReference type="Proteomes" id="UP000306192">
    <property type="component" value="Unassembled WGS sequence"/>
</dbReference>
<evidence type="ECO:0000256" key="1">
    <source>
        <dbReference type="SAM" id="Phobius"/>
    </source>
</evidence>
<evidence type="ECO:0000313" key="2">
    <source>
        <dbReference type="EMBL" id="TIH32137.1"/>
    </source>
</evidence>
<proteinExistence type="predicted"/>
<comment type="caution">
    <text evidence="2">The sequence shown here is derived from an EMBL/GenBank/DDBJ whole genome shotgun (WGS) entry which is preliminary data.</text>
</comment>
<name>A0A4T2BLA3_9MICO</name>
<dbReference type="AlphaFoldDB" id="A0A4T2BLA3"/>